<dbReference type="InterPro" id="IPR001011">
    <property type="entry name" value="Acid_Pase_classA_bac"/>
</dbReference>
<gene>
    <name evidence="4" type="ORF">EMO91_03655</name>
</gene>
<dbReference type="InterPro" id="IPR036938">
    <property type="entry name" value="PAP2/HPO_sf"/>
</dbReference>
<name>A0A5M9ZP51_9BIFI</name>
<dbReference type="Pfam" id="PF01569">
    <property type="entry name" value="PAP2"/>
    <property type="match status" value="1"/>
</dbReference>
<keyword evidence="1" id="KW-1133">Transmembrane helix</keyword>
<dbReference type="Gene3D" id="1.20.144.10">
    <property type="entry name" value="Phosphatidic acid phosphatase type 2/haloperoxidase"/>
    <property type="match status" value="1"/>
</dbReference>
<keyword evidence="2" id="KW-0732">Signal</keyword>
<evidence type="ECO:0000256" key="1">
    <source>
        <dbReference type="SAM" id="Phobius"/>
    </source>
</evidence>
<dbReference type="InterPro" id="IPR000326">
    <property type="entry name" value="PAP2/HPO"/>
</dbReference>
<dbReference type="EMBL" id="RZUH01000002">
    <property type="protein sequence ID" value="KAA8829229.1"/>
    <property type="molecule type" value="Genomic_DNA"/>
</dbReference>
<feature type="chain" id="PRO_5038503129" evidence="2">
    <location>
        <begin position="20"/>
        <end position="493"/>
    </location>
</feature>
<feature type="transmembrane region" description="Helical" evidence="1">
    <location>
        <begin position="467"/>
        <end position="488"/>
    </location>
</feature>
<comment type="caution">
    <text evidence="4">The sequence shown here is derived from an EMBL/GenBank/DDBJ whole genome shotgun (WGS) entry which is preliminary data.</text>
</comment>
<accession>A0A5M9ZP51</accession>
<dbReference type="GO" id="GO:0030288">
    <property type="term" value="C:outer membrane-bounded periplasmic space"/>
    <property type="evidence" value="ECO:0007669"/>
    <property type="project" value="InterPro"/>
</dbReference>
<evidence type="ECO:0000256" key="2">
    <source>
        <dbReference type="SAM" id="SignalP"/>
    </source>
</evidence>
<evidence type="ECO:0000313" key="4">
    <source>
        <dbReference type="EMBL" id="KAA8829229.1"/>
    </source>
</evidence>
<evidence type="ECO:0000313" key="5">
    <source>
        <dbReference type="Proteomes" id="UP000410049"/>
    </source>
</evidence>
<dbReference type="RefSeq" id="WP_150378950.1">
    <property type="nucleotide sequence ID" value="NZ_RZUH01000002.1"/>
</dbReference>
<evidence type="ECO:0000259" key="3">
    <source>
        <dbReference type="Pfam" id="PF01569"/>
    </source>
</evidence>
<organism evidence="4 5">
    <name type="scientific">Bifidobacterium myosotis</name>
    <dbReference type="NCBI Taxonomy" id="1630166"/>
    <lineage>
        <taxon>Bacteria</taxon>
        <taxon>Bacillati</taxon>
        <taxon>Actinomycetota</taxon>
        <taxon>Actinomycetes</taxon>
        <taxon>Bifidobacteriales</taxon>
        <taxon>Bifidobacteriaceae</taxon>
        <taxon>Bifidobacterium</taxon>
    </lineage>
</organism>
<sequence>MTTALLIPLALSAATPAVAQADQLPNPDWVALLSDYEKDYWQAPKSKQQGGKVLDATTMKLDEDITLDINHRAAEGADENGLTDQRKRALIDSDLYGEETMPDALGPVLGKYMSEGFKEGRLNRISDLFKFNVASTYQSKRAAMHPRPYLDRSVSTFDGTNDLAGLPATLDIKLSPSWLEHIPGYSNLQKNSSYPSGHTTAAYSWGIALAGILPELAPQILARASEAGNNRIVLGVHYPLDIMGGRIGASAQNGQYWHNEYSSAIVPAARQLRDYLTERCKADGHGSTLAECIADLKANGSGGYSNDFLDPVATEPVKDQASAVRVYTARMTYTFPQVKSEAGAEFKAPRGAADVLRLAYPQLHADQREAILKVTALDSGYPLWKSSDGWQRINWAKALFARVTLDENGDVAKVETADKVALDGPTVVNAQYADKGGHPASDAAAGENSAAAAGPDLTTMHTAQRSAVIAVSVALAVAVIAGVAVTVVRRRRA</sequence>
<dbReference type="GO" id="GO:0003993">
    <property type="term" value="F:acid phosphatase activity"/>
    <property type="evidence" value="ECO:0007669"/>
    <property type="project" value="InterPro"/>
</dbReference>
<dbReference type="Proteomes" id="UP000410049">
    <property type="component" value="Unassembled WGS sequence"/>
</dbReference>
<dbReference type="SUPFAM" id="SSF48317">
    <property type="entry name" value="Acid phosphatase/Vanadium-dependent haloperoxidase"/>
    <property type="match status" value="1"/>
</dbReference>
<feature type="signal peptide" evidence="2">
    <location>
        <begin position="1"/>
        <end position="19"/>
    </location>
</feature>
<protein>
    <submittedName>
        <fullName evidence="4">Phosphatase PAP2 family protein</fullName>
    </submittedName>
</protein>
<keyword evidence="1" id="KW-0472">Membrane</keyword>
<feature type="domain" description="Phosphatidic acid phosphatase type 2/haloperoxidase" evidence="3">
    <location>
        <begin position="180"/>
        <end position="247"/>
    </location>
</feature>
<proteinExistence type="predicted"/>
<dbReference type="CDD" id="cd03397">
    <property type="entry name" value="PAP2_acid_phosphatase"/>
    <property type="match status" value="1"/>
</dbReference>
<dbReference type="AlphaFoldDB" id="A0A5M9ZP51"/>
<reference evidence="4 5" key="1">
    <citation type="journal article" date="2019" name="Syst. Appl. Microbiol.">
        <title>Characterization of Bifidobacterium species in feaces of the Egyptian fruit bat: Description of B. vespertilionis sp. nov. and B. rousetti sp. nov.</title>
        <authorList>
            <person name="Modesto M."/>
            <person name="Satti M."/>
            <person name="Watanabe K."/>
            <person name="Puglisi E."/>
            <person name="Morelli L."/>
            <person name="Huang C.-H."/>
            <person name="Liou J.-S."/>
            <person name="Miyashita M."/>
            <person name="Tamura T."/>
            <person name="Saito S."/>
            <person name="Mori K."/>
            <person name="Huang L."/>
            <person name="Sciavilla P."/>
            <person name="Sandri C."/>
            <person name="Spiezio C."/>
            <person name="Vitali F."/>
            <person name="Cavalieri D."/>
            <person name="Perpetuini G."/>
            <person name="Tofalo R."/>
            <person name="Bonetti A."/>
            <person name="Arita M."/>
            <person name="Mattarelli P."/>
        </authorList>
    </citation>
    <scope>NUCLEOTIDE SEQUENCE [LARGE SCALE GENOMIC DNA]</scope>
    <source>
        <strain evidence="4 5">RST17</strain>
    </source>
</reference>
<keyword evidence="1" id="KW-0812">Transmembrane</keyword>